<dbReference type="InterPro" id="IPR000209">
    <property type="entry name" value="Peptidase_S8/S53_dom"/>
</dbReference>
<dbReference type="InterPro" id="IPR034202">
    <property type="entry name" value="Subtilisin_Carlsberg-like"/>
</dbReference>
<dbReference type="PANTHER" id="PTHR43806:SF11">
    <property type="entry name" value="CEREVISIN-RELATED"/>
    <property type="match status" value="1"/>
</dbReference>
<keyword evidence="9" id="KW-1185">Reference proteome</keyword>
<proteinExistence type="inferred from homology"/>
<dbReference type="GO" id="GO:0046872">
    <property type="term" value="F:metal ion binding"/>
    <property type="evidence" value="ECO:0007669"/>
    <property type="project" value="UniProtKB-KW"/>
</dbReference>
<comment type="caution">
    <text evidence="8">The sequence shown here is derived from an EMBL/GenBank/DDBJ whole genome shotgun (WGS) entry which is preliminary data.</text>
</comment>
<dbReference type="SUPFAM" id="SSF52743">
    <property type="entry name" value="Subtilisin-like"/>
    <property type="match status" value="1"/>
</dbReference>
<dbReference type="Gene3D" id="3.40.50.200">
    <property type="entry name" value="Peptidase S8/S53 domain"/>
    <property type="match status" value="1"/>
</dbReference>
<accession>A0A939BV01</accession>
<dbReference type="GO" id="GO:0004252">
    <property type="term" value="F:serine-type endopeptidase activity"/>
    <property type="evidence" value="ECO:0007669"/>
    <property type="project" value="UniProtKB-UniRule"/>
</dbReference>
<dbReference type="InterPro" id="IPR022398">
    <property type="entry name" value="Peptidase_S8_His-AS"/>
</dbReference>
<keyword evidence="3" id="KW-0479">Metal-binding</keyword>
<evidence type="ECO:0000313" key="8">
    <source>
        <dbReference type="EMBL" id="MBM7590959.1"/>
    </source>
</evidence>
<reference evidence="8" key="1">
    <citation type="submission" date="2021-01" db="EMBL/GenBank/DDBJ databases">
        <title>Genomic Encyclopedia of Type Strains, Phase IV (KMG-IV): sequencing the most valuable type-strain genomes for metagenomic binning, comparative biology and taxonomic classification.</title>
        <authorList>
            <person name="Goeker M."/>
        </authorList>
    </citation>
    <scope>NUCLEOTIDE SEQUENCE</scope>
    <source>
        <strain evidence="8">DSM 25523</strain>
    </source>
</reference>
<evidence type="ECO:0000256" key="3">
    <source>
        <dbReference type="ARBA" id="ARBA00022723"/>
    </source>
</evidence>
<comment type="similarity">
    <text evidence="1 6">Belongs to the peptidase S8 family.</text>
</comment>
<evidence type="ECO:0000313" key="9">
    <source>
        <dbReference type="Proteomes" id="UP000717624"/>
    </source>
</evidence>
<evidence type="ECO:0000256" key="4">
    <source>
        <dbReference type="ARBA" id="ARBA00022801"/>
    </source>
</evidence>
<protein>
    <submittedName>
        <fullName evidence="8">Subtilisin family serine protease</fullName>
    </submittedName>
</protein>
<dbReference type="PANTHER" id="PTHR43806">
    <property type="entry name" value="PEPTIDASE S8"/>
    <property type="match status" value="1"/>
</dbReference>
<feature type="active site" description="Charge relay system" evidence="6">
    <location>
        <position position="286"/>
    </location>
</feature>
<dbReference type="PROSITE" id="PS00137">
    <property type="entry name" value="SUBTILASE_HIS"/>
    <property type="match status" value="1"/>
</dbReference>
<evidence type="ECO:0000259" key="7">
    <source>
        <dbReference type="Pfam" id="PF00082"/>
    </source>
</evidence>
<dbReference type="AlphaFoldDB" id="A0A939BV01"/>
<gene>
    <name evidence="8" type="ORF">JOD01_002571</name>
</gene>
<name>A0A939BV01_9BACL</name>
<dbReference type="InterPro" id="IPR015500">
    <property type="entry name" value="Peptidase_S8_subtilisin-rel"/>
</dbReference>
<feature type="active site" description="Charge relay system" evidence="6">
    <location>
        <position position="101"/>
    </location>
</feature>
<keyword evidence="5 6" id="KW-0720">Serine protease</keyword>
<keyword evidence="2 6" id="KW-0645">Protease</keyword>
<sequence length="319" mass="34482">MHKLITLPTRKAYHFCLSCLEKEAAVKQKAKVFGSLRTLVVPEEHVETLCKMFGKQKHVVSDNVRIRLHMAEEIPWGVESIGAPKYWSTTKGQGVKVAVIDTGISRTHPDLQGQVKGRVIFANNGRGYKQIDGHGTHVAGTIAAVANQKGIVGVAPAVELYDVRVFAPDGTASTADIVEGLNWAVENKMDIVNMSFGTTEDNYALRHAIQQAHRAGIVLVASAGNNGGKLEYPAAYKGVVAVGAVDRKNSLAEFSSRGKGLDVLAPGVGIKSTWLNNEYKVLDGTSMAAAHVSGLYALMLSQKRRQSVRSLRKQLSAKR</sequence>
<dbReference type="RefSeq" id="WP_338028555.1">
    <property type="nucleotide sequence ID" value="NZ_BAABIN010000005.1"/>
</dbReference>
<dbReference type="InterPro" id="IPR036852">
    <property type="entry name" value="Peptidase_S8/S53_dom_sf"/>
</dbReference>
<evidence type="ECO:0000256" key="5">
    <source>
        <dbReference type="ARBA" id="ARBA00022825"/>
    </source>
</evidence>
<evidence type="ECO:0000256" key="6">
    <source>
        <dbReference type="PROSITE-ProRule" id="PRU01240"/>
    </source>
</evidence>
<organism evidence="8 9">
    <name type="scientific">Brevibacillus fulvus</name>
    <dbReference type="NCBI Taxonomy" id="1125967"/>
    <lineage>
        <taxon>Bacteria</taxon>
        <taxon>Bacillati</taxon>
        <taxon>Bacillota</taxon>
        <taxon>Bacilli</taxon>
        <taxon>Bacillales</taxon>
        <taxon>Paenibacillaceae</taxon>
        <taxon>Brevibacillus</taxon>
    </lineage>
</organism>
<dbReference type="Pfam" id="PF00082">
    <property type="entry name" value="Peptidase_S8"/>
    <property type="match status" value="1"/>
</dbReference>
<dbReference type="InterPro" id="IPR023827">
    <property type="entry name" value="Peptidase_S8_Asp-AS"/>
</dbReference>
<evidence type="ECO:0000256" key="2">
    <source>
        <dbReference type="ARBA" id="ARBA00022670"/>
    </source>
</evidence>
<dbReference type="InterPro" id="IPR050131">
    <property type="entry name" value="Peptidase_S8_subtilisin-like"/>
</dbReference>
<feature type="domain" description="Peptidase S8/S53" evidence="7">
    <location>
        <begin position="92"/>
        <end position="313"/>
    </location>
</feature>
<dbReference type="PRINTS" id="PR00723">
    <property type="entry name" value="SUBTILISIN"/>
</dbReference>
<feature type="active site" description="Charge relay system" evidence="6">
    <location>
        <position position="134"/>
    </location>
</feature>
<dbReference type="PROSITE" id="PS00136">
    <property type="entry name" value="SUBTILASE_ASP"/>
    <property type="match status" value="1"/>
</dbReference>
<dbReference type="CDD" id="cd07477">
    <property type="entry name" value="Peptidases_S8_Subtilisin_subset"/>
    <property type="match status" value="1"/>
</dbReference>
<keyword evidence="4 6" id="KW-0378">Hydrolase</keyword>
<evidence type="ECO:0000256" key="1">
    <source>
        <dbReference type="ARBA" id="ARBA00011073"/>
    </source>
</evidence>
<dbReference type="EMBL" id="JAFBEB010000008">
    <property type="protein sequence ID" value="MBM7590959.1"/>
    <property type="molecule type" value="Genomic_DNA"/>
</dbReference>
<dbReference type="GO" id="GO:0006508">
    <property type="term" value="P:proteolysis"/>
    <property type="evidence" value="ECO:0007669"/>
    <property type="project" value="UniProtKB-KW"/>
</dbReference>
<dbReference type="PROSITE" id="PS51892">
    <property type="entry name" value="SUBTILASE"/>
    <property type="match status" value="1"/>
</dbReference>
<dbReference type="Proteomes" id="UP000717624">
    <property type="component" value="Unassembled WGS sequence"/>
</dbReference>